<protein>
    <submittedName>
        <fullName evidence="2">Uncharacterized protein</fullName>
    </submittedName>
</protein>
<proteinExistence type="predicted"/>
<dbReference type="GO" id="GO:0032007">
    <property type="term" value="P:negative regulation of TOR signaling"/>
    <property type="evidence" value="ECO:0007669"/>
    <property type="project" value="TreeGrafter"/>
</dbReference>
<accession>A0A6A4SF59</accession>
<dbReference type="GO" id="GO:0051726">
    <property type="term" value="P:regulation of cell cycle"/>
    <property type="evidence" value="ECO:0007669"/>
    <property type="project" value="TreeGrafter"/>
</dbReference>
<comment type="caution">
    <text evidence="2">The sequence shown here is derived from an EMBL/GenBank/DDBJ whole genome shotgun (WGS) entry which is preliminary data.</text>
</comment>
<dbReference type="InterPro" id="IPR007483">
    <property type="entry name" value="Hamartin"/>
</dbReference>
<dbReference type="EMBL" id="VEVO01000014">
    <property type="protein sequence ID" value="KAF0031169.1"/>
    <property type="molecule type" value="Genomic_DNA"/>
</dbReference>
<reference evidence="2 3" key="1">
    <citation type="submission" date="2019-06" db="EMBL/GenBank/DDBJ databases">
        <title>Draft genomes of female and male turbot (Scophthalmus maximus).</title>
        <authorList>
            <person name="Xu H."/>
            <person name="Xu X.-W."/>
            <person name="Shao C."/>
            <person name="Chen S."/>
        </authorList>
    </citation>
    <scope>NUCLEOTIDE SEQUENCE [LARGE SCALE GENOMIC DNA]</scope>
    <source>
        <strain evidence="2">Ysfricsl-2016a</strain>
        <tissue evidence="2">Blood</tissue>
    </source>
</reference>
<sequence length="415" mass="45570">MDELEAELQGANNKVCHTGHLLNQMTIKLSTSESTQQQMSFLNKQLLLLGEAHKLSMQELHHSGVDNTKEARMLQVSYGKEVETLRQSLLVQGQKLEAAQHRVGELETHLSKKEHLIVEQKKFLEDVKCQAKSELQASDSRHQAQRRITQLLQTELLQLYSRVEMEAPAGTAAGSPPGGRADTHTPTDSSVLVPDGPSKSQTHKEVSASRPPRDSPRGNGSTLSPGHPKASNSSKSAAVANSVNGSQELAPPLLVEPSPSCPHGDALAPLPAGDAPLTVGSYPSARSFLGMRARELFRNKSESQCDEEQPQPPRLAGLAHSLKTELEDARRMNDMKSQKDEPTGCDAVSLMFKDQLDYKTVHQILRNQFRVVLAFTPNTEERTLLHQKLAPGSAAMLDQQVYLVYQCKHEDDPGL</sequence>
<dbReference type="GO" id="GO:0008285">
    <property type="term" value="P:negative regulation of cell population proliferation"/>
    <property type="evidence" value="ECO:0007669"/>
    <property type="project" value="TreeGrafter"/>
</dbReference>
<dbReference type="PANTHER" id="PTHR15154">
    <property type="entry name" value="HAMARTIN"/>
    <property type="match status" value="1"/>
</dbReference>
<evidence type="ECO:0000313" key="3">
    <source>
        <dbReference type="Proteomes" id="UP000438429"/>
    </source>
</evidence>
<feature type="region of interest" description="Disordered" evidence="1">
    <location>
        <begin position="169"/>
        <end position="243"/>
    </location>
</feature>
<dbReference type="Proteomes" id="UP000438429">
    <property type="component" value="Unassembled WGS sequence"/>
</dbReference>
<dbReference type="AlphaFoldDB" id="A0A6A4SF59"/>
<name>A0A6A4SF59_SCOMX</name>
<gene>
    <name evidence="2" type="ORF">F2P81_015724</name>
</gene>
<organism evidence="2 3">
    <name type="scientific">Scophthalmus maximus</name>
    <name type="common">Turbot</name>
    <name type="synonym">Psetta maxima</name>
    <dbReference type="NCBI Taxonomy" id="52904"/>
    <lineage>
        <taxon>Eukaryota</taxon>
        <taxon>Metazoa</taxon>
        <taxon>Chordata</taxon>
        <taxon>Craniata</taxon>
        <taxon>Vertebrata</taxon>
        <taxon>Euteleostomi</taxon>
        <taxon>Actinopterygii</taxon>
        <taxon>Neopterygii</taxon>
        <taxon>Teleostei</taxon>
        <taxon>Neoteleostei</taxon>
        <taxon>Acanthomorphata</taxon>
        <taxon>Carangaria</taxon>
        <taxon>Pleuronectiformes</taxon>
        <taxon>Pleuronectoidei</taxon>
        <taxon>Scophthalmidae</taxon>
        <taxon>Scophthalmus</taxon>
    </lineage>
</organism>
<evidence type="ECO:0000256" key="1">
    <source>
        <dbReference type="SAM" id="MobiDB-lite"/>
    </source>
</evidence>
<feature type="compositionally biased region" description="Low complexity" evidence="1">
    <location>
        <begin position="169"/>
        <end position="179"/>
    </location>
</feature>
<feature type="compositionally biased region" description="Low complexity" evidence="1">
    <location>
        <begin position="229"/>
        <end position="243"/>
    </location>
</feature>
<dbReference type="GO" id="GO:0033596">
    <property type="term" value="C:TSC1-TSC2 complex"/>
    <property type="evidence" value="ECO:0007669"/>
    <property type="project" value="TreeGrafter"/>
</dbReference>
<feature type="compositionally biased region" description="Basic and acidic residues" evidence="1">
    <location>
        <begin position="202"/>
        <end position="216"/>
    </location>
</feature>
<dbReference type="PANTHER" id="PTHR15154:SF2">
    <property type="entry name" value="HAMARTIN"/>
    <property type="match status" value="1"/>
</dbReference>
<evidence type="ECO:0000313" key="2">
    <source>
        <dbReference type="EMBL" id="KAF0031169.1"/>
    </source>
</evidence>